<feature type="domain" description="N-acetyltransferase" evidence="1">
    <location>
        <begin position="5"/>
        <end position="158"/>
    </location>
</feature>
<dbReference type="RefSeq" id="WP_098037361.1">
    <property type="nucleotide sequence ID" value="NZ_CWGJ01000001.1"/>
</dbReference>
<dbReference type="SUPFAM" id="SSF55729">
    <property type="entry name" value="Acyl-CoA N-acyltransferases (Nat)"/>
    <property type="match status" value="1"/>
</dbReference>
<keyword evidence="3" id="KW-1185">Reference proteome</keyword>
<name>A0A0H5DPS7_9BACT</name>
<reference evidence="3" key="1">
    <citation type="submission" date="2015-06" db="EMBL/GenBank/DDBJ databases">
        <authorList>
            <person name="Bertelli C."/>
        </authorList>
    </citation>
    <scope>NUCLEOTIDE SEQUENCE [LARGE SCALE GENOMIC DNA]</scope>
    <source>
        <strain evidence="3">CRIB-30</strain>
    </source>
</reference>
<accession>A0A0H5DPS7</accession>
<dbReference type="InterPro" id="IPR000182">
    <property type="entry name" value="GNAT_dom"/>
</dbReference>
<dbReference type="Proteomes" id="UP000220251">
    <property type="component" value="Unassembled WGS sequence"/>
</dbReference>
<keyword evidence="2" id="KW-0808">Transferase</keyword>
<dbReference type="PANTHER" id="PTHR43451">
    <property type="entry name" value="ACETYLTRANSFERASE (GNAT) FAMILY PROTEIN"/>
    <property type="match status" value="1"/>
</dbReference>
<evidence type="ECO:0000313" key="3">
    <source>
        <dbReference type="Proteomes" id="UP000220251"/>
    </source>
</evidence>
<sequence length="158" mass="18000">MKKCVLVRRYEPHDAAALAEIYYNTIHTVNSRDYTKEQIDAWAPPKSLDAARWGEKFAKTNPFVALIDGQAVGFAEFEPDGHIDCFYCHHQFLGRGVGKALMEAITQEAVRNSIPRLFAEVSITAKPFFERMGFDTLYQQTVEIKGIKLINFKMARPI</sequence>
<dbReference type="InterPro" id="IPR052564">
    <property type="entry name" value="N-acetyltrans/Recomb-assoc"/>
</dbReference>
<protein>
    <submittedName>
        <fullName evidence="2">Acetyltransferase, GNAT family</fullName>
        <ecNumber evidence="2">2.3.1.-</ecNumber>
    </submittedName>
</protein>
<gene>
    <name evidence="2" type="ORF">ELAC_0147</name>
</gene>
<dbReference type="PANTHER" id="PTHR43451:SF1">
    <property type="entry name" value="ACETYLTRANSFERASE"/>
    <property type="match status" value="1"/>
</dbReference>
<dbReference type="EC" id="2.3.1.-" evidence="2"/>
<proteinExistence type="predicted"/>
<dbReference type="PROSITE" id="PS51186">
    <property type="entry name" value="GNAT"/>
    <property type="match status" value="1"/>
</dbReference>
<evidence type="ECO:0000313" key="2">
    <source>
        <dbReference type="EMBL" id="CRX37509.1"/>
    </source>
</evidence>
<organism evidence="2 3">
    <name type="scientific">Estrella lausannensis</name>
    <dbReference type="NCBI Taxonomy" id="483423"/>
    <lineage>
        <taxon>Bacteria</taxon>
        <taxon>Pseudomonadati</taxon>
        <taxon>Chlamydiota</taxon>
        <taxon>Chlamydiia</taxon>
        <taxon>Parachlamydiales</taxon>
        <taxon>Candidatus Criblamydiaceae</taxon>
        <taxon>Estrella</taxon>
    </lineage>
</organism>
<dbReference type="CDD" id="cd04301">
    <property type="entry name" value="NAT_SF"/>
    <property type="match status" value="1"/>
</dbReference>
<dbReference type="EMBL" id="CWGJ01000001">
    <property type="protein sequence ID" value="CRX37509.1"/>
    <property type="molecule type" value="Genomic_DNA"/>
</dbReference>
<keyword evidence="2" id="KW-0012">Acyltransferase</keyword>
<dbReference type="Pfam" id="PF13673">
    <property type="entry name" value="Acetyltransf_10"/>
    <property type="match status" value="1"/>
</dbReference>
<dbReference type="Gene3D" id="3.40.630.30">
    <property type="match status" value="1"/>
</dbReference>
<evidence type="ECO:0000259" key="1">
    <source>
        <dbReference type="PROSITE" id="PS51186"/>
    </source>
</evidence>
<dbReference type="InterPro" id="IPR016181">
    <property type="entry name" value="Acyl_CoA_acyltransferase"/>
</dbReference>
<dbReference type="OrthoDB" id="424368at2"/>
<dbReference type="GO" id="GO:0016747">
    <property type="term" value="F:acyltransferase activity, transferring groups other than amino-acyl groups"/>
    <property type="evidence" value="ECO:0007669"/>
    <property type="project" value="InterPro"/>
</dbReference>
<dbReference type="AlphaFoldDB" id="A0A0H5DPS7"/>